<comment type="caution">
    <text evidence="2">The sequence shown here is derived from an EMBL/GenBank/DDBJ whole genome shotgun (WGS) entry which is preliminary data.</text>
</comment>
<reference evidence="3" key="1">
    <citation type="journal article" date="2018" name="Front. Microbiol.">
        <title>Genome-Based Analysis Reveals the Taxonomy and Diversity of the Family Idiomarinaceae.</title>
        <authorList>
            <person name="Liu Y."/>
            <person name="Lai Q."/>
            <person name="Shao Z."/>
        </authorList>
    </citation>
    <scope>NUCLEOTIDE SEQUENCE [LARGE SCALE GENOMIC DNA]</scope>
    <source>
        <strain evidence="3">F23</strain>
    </source>
</reference>
<evidence type="ECO:0000313" key="2">
    <source>
        <dbReference type="EMBL" id="RUO47597.1"/>
    </source>
</evidence>
<keyword evidence="3" id="KW-1185">Reference proteome</keyword>
<protein>
    <recommendedName>
        <fullName evidence="1">Glycosyl transferase family 1 domain-containing protein</fullName>
    </recommendedName>
</protein>
<dbReference type="GO" id="GO:0016757">
    <property type="term" value="F:glycosyltransferase activity"/>
    <property type="evidence" value="ECO:0007669"/>
    <property type="project" value="TreeGrafter"/>
</dbReference>
<dbReference type="AlphaFoldDB" id="A0A432XGA3"/>
<dbReference type="EMBL" id="PIPV01000027">
    <property type="protein sequence ID" value="RUO47597.1"/>
    <property type="molecule type" value="Genomic_DNA"/>
</dbReference>
<dbReference type="SUPFAM" id="SSF53756">
    <property type="entry name" value="UDP-Glycosyltransferase/glycogen phosphorylase"/>
    <property type="match status" value="1"/>
</dbReference>
<name>A0A432XGA3_9GAMM</name>
<organism evidence="2 3">
    <name type="scientific">Idiomarina fontislapidosi</name>
    <dbReference type="NCBI Taxonomy" id="263723"/>
    <lineage>
        <taxon>Bacteria</taxon>
        <taxon>Pseudomonadati</taxon>
        <taxon>Pseudomonadota</taxon>
        <taxon>Gammaproteobacteria</taxon>
        <taxon>Alteromonadales</taxon>
        <taxon>Idiomarinaceae</taxon>
        <taxon>Idiomarina</taxon>
    </lineage>
</organism>
<gene>
    <name evidence="2" type="ORF">CWE25_13340</name>
</gene>
<evidence type="ECO:0000313" key="3">
    <source>
        <dbReference type="Proteomes" id="UP000287330"/>
    </source>
</evidence>
<dbReference type="PANTHER" id="PTHR12526:SF638">
    <property type="entry name" value="SPORE COAT PROTEIN SA"/>
    <property type="match status" value="1"/>
</dbReference>
<evidence type="ECO:0000259" key="1">
    <source>
        <dbReference type="Pfam" id="PF00534"/>
    </source>
</evidence>
<dbReference type="InterPro" id="IPR001296">
    <property type="entry name" value="Glyco_trans_1"/>
</dbReference>
<dbReference type="RefSeq" id="WP_110576520.1">
    <property type="nucleotide sequence ID" value="NZ_PIPV01000027.1"/>
</dbReference>
<dbReference type="OrthoDB" id="4611853at2"/>
<feature type="domain" description="Glycosyl transferase family 1" evidence="1">
    <location>
        <begin position="175"/>
        <end position="323"/>
    </location>
</feature>
<accession>A0A432XGA3</accession>
<dbReference type="Proteomes" id="UP000287330">
    <property type="component" value="Unassembled WGS sequence"/>
</dbReference>
<proteinExistence type="predicted"/>
<dbReference type="Pfam" id="PF00534">
    <property type="entry name" value="Glycos_transf_1"/>
    <property type="match status" value="1"/>
</dbReference>
<dbReference type="Gene3D" id="3.40.50.2000">
    <property type="entry name" value="Glycogen Phosphorylase B"/>
    <property type="match status" value="2"/>
</dbReference>
<dbReference type="PANTHER" id="PTHR12526">
    <property type="entry name" value="GLYCOSYLTRANSFERASE"/>
    <property type="match status" value="1"/>
</dbReference>
<sequence>MKVIFIMPNLKAGGAERVVSELANFFASKDKFSEVSILTLFESSDFYTLNSNVKRFSLDISNEDYKLVKLINFTKARKYLSDVDVIVSFIYPFTILGTFLGFLSQKPVIISERNNPYIKKNFIETFLRRIVYPKARLIVCQTSDSKSVLEEKFRLKNCTIGKNPISRLKSPRIESNGIITVGRLIESKQHMILLNIIEELNLRHWRVTIVGDGPEKNRLSYKVKKLNSKGFNVKIVEQSKDLNQFSDNHSIFLFASRSEGFPNALAEALMAGYACIAFDCDTGPRDMIKDKVNGFLVPLNDIEEYKNRLELLVNEFNIRSKLGVEASSSMKSFDIDNIGEEWIDLINSVASY</sequence>